<feature type="transmembrane region" description="Helical" evidence="7">
    <location>
        <begin position="332"/>
        <end position="351"/>
    </location>
</feature>
<dbReference type="GO" id="GO:0005886">
    <property type="term" value="C:plasma membrane"/>
    <property type="evidence" value="ECO:0007669"/>
    <property type="project" value="UniProtKB-SubCell"/>
</dbReference>
<dbReference type="Pfam" id="PF07690">
    <property type="entry name" value="MFS_1"/>
    <property type="match status" value="1"/>
</dbReference>
<feature type="transmembrane region" description="Helical" evidence="7">
    <location>
        <begin position="298"/>
        <end position="320"/>
    </location>
</feature>
<keyword evidence="3" id="KW-1003">Cell membrane</keyword>
<reference evidence="9 10" key="1">
    <citation type="journal article" date="2003" name="Nat. Genet.">
        <title>Comparative analysis of the genome sequences of Bordetella pertussis, Bordetella parapertussis and Bordetella bronchiseptica.</title>
        <authorList>
            <person name="Parkhill J."/>
            <person name="Sebaihia M."/>
            <person name="Preston A."/>
            <person name="Murphy L.D."/>
            <person name="Thomson N.R."/>
            <person name="Harris D.E."/>
            <person name="Holden M.T.G."/>
            <person name="Churcher C.M."/>
            <person name="Bentley S.D."/>
            <person name="Mungall K.L."/>
            <person name="Cerdeno-Tarraga A.-M."/>
            <person name="Temple L."/>
            <person name="James K.D."/>
            <person name="Harris B."/>
            <person name="Quail M.A."/>
            <person name="Achtman M."/>
            <person name="Atkin R."/>
            <person name="Baker S."/>
            <person name="Basham D."/>
            <person name="Bason N."/>
            <person name="Cherevach I."/>
            <person name="Chillingworth T."/>
            <person name="Collins M."/>
            <person name="Cronin A."/>
            <person name="Davis P."/>
            <person name="Doggett J."/>
            <person name="Feltwell T."/>
            <person name="Goble A."/>
            <person name="Hamlin N."/>
            <person name="Hauser H."/>
            <person name="Holroyd S."/>
            <person name="Jagels K."/>
            <person name="Leather S."/>
            <person name="Moule S."/>
            <person name="Norberczak H."/>
            <person name="O'Neil S."/>
            <person name="Ormond D."/>
            <person name="Price C."/>
            <person name="Rabbinowitsch E."/>
            <person name="Rutter S."/>
            <person name="Sanders M."/>
            <person name="Saunders D."/>
            <person name="Seeger K."/>
            <person name="Sharp S."/>
            <person name="Simmonds M."/>
            <person name="Skelton J."/>
            <person name="Squares R."/>
            <person name="Squares S."/>
            <person name="Stevens K."/>
            <person name="Unwin L."/>
            <person name="Whitehead S."/>
            <person name="Barrell B.G."/>
            <person name="Maskell D.J."/>
        </authorList>
    </citation>
    <scope>NUCLEOTIDE SEQUENCE [LARGE SCALE GENOMIC DNA]</scope>
    <source>
        <strain evidence="9 10">Tohama I / ATCC BAA-589 / NCTC 13251</strain>
    </source>
</reference>
<evidence type="ECO:0000256" key="1">
    <source>
        <dbReference type="ARBA" id="ARBA00004651"/>
    </source>
</evidence>
<keyword evidence="10" id="KW-1185">Reference proteome</keyword>
<keyword evidence="5 7" id="KW-1133">Transmembrane helix</keyword>
<dbReference type="GO" id="GO:0022857">
    <property type="term" value="F:transmembrane transporter activity"/>
    <property type="evidence" value="ECO:0007669"/>
    <property type="project" value="InterPro"/>
</dbReference>
<evidence type="ECO:0000259" key="8">
    <source>
        <dbReference type="PROSITE" id="PS50850"/>
    </source>
</evidence>
<dbReference type="AlphaFoldDB" id="Q7VUX6"/>
<dbReference type="InterPro" id="IPR036259">
    <property type="entry name" value="MFS_trans_sf"/>
</dbReference>
<dbReference type="EMBL" id="BX640419">
    <property type="protein sequence ID" value="CAE43212.1"/>
    <property type="molecule type" value="Genomic_DNA"/>
</dbReference>
<name>Q7VUX6_BORPE</name>
<dbReference type="Gene3D" id="1.20.1250.20">
    <property type="entry name" value="MFS general substrate transporter like domains"/>
    <property type="match status" value="1"/>
</dbReference>
<feature type="transmembrane region" description="Helical" evidence="7">
    <location>
        <begin position="357"/>
        <end position="380"/>
    </location>
</feature>
<dbReference type="InterPro" id="IPR011701">
    <property type="entry name" value="MFS"/>
</dbReference>
<dbReference type="PATRIC" id="fig|257313.5.peg.3176"/>
<feature type="transmembrane region" description="Helical" evidence="7">
    <location>
        <begin position="165"/>
        <end position="186"/>
    </location>
</feature>
<proteinExistence type="predicted"/>
<dbReference type="PANTHER" id="PTHR42718:SF46">
    <property type="entry name" value="BLR6921 PROTEIN"/>
    <property type="match status" value="1"/>
</dbReference>
<keyword evidence="2" id="KW-0813">Transport</keyword>
<evidence type="ECO:0000256" key="7">
    <source>
        <dbReference type="SAM" id="Phobius"/>
    </source>
</evidence>
<dbReference type="SUPFAM" id="SSF103473">
    <property type="entry name" value="MFS general substrate transporter"/>
    <property type="match status" value="1"/>
</dbReference>
<dbReference type="KEGG" id="bpe:BP2940"/>
<accession>Q7VUX6</accession>
<dbReference type="PaxDb" id="257313-BP2940"/>
<evidence type="ECO:0000256" key="4">
    <source>
        <dbReference type="ARBA" id="ARBA00022692"/>
    </source>
</evidence>
<dbReference type="eggNOG" id="COG2814">
    <property type="taxonomic scope" value="Bacteria"/>
</dbReference>
<dbReference type="InterPro" id="IPR020846">
    <property type="entry name" value="MFS_dom"/>
</dbReference>
<keyword evidence="4 7" id="KW-0812">Transmembrane</keyword>
<feature type="transmembrane region" description="Helical" evidence="7">
    <location>
        <begin position="269"/>
        <end position="292"/>
    </location>
</feature>
<feature type="transmembrane region" description="Helical" evidence="7">
    <location>
        <begin position="137"/>
        <end position="159"/>
    </location>
</feature>
<evidence type="ECO:0000256" key="5">
    <source>
        <dbReference type="ARBA" id="ARBA00022989"/>
    </source>
</evidence>
<gene>
    <name evidence="9" type="ordered locus">BP2940</name>
</gene>
<protein>
    <submittedName>
        <fullName evidence="9">Integral membrane protein</fullName>
    </submittedName>
</protein>
<sequence length="452" mass="45805">MRIWSSVRLSSMIEIIDQLGRKYVISWNMKDWHSSAMPAHRNPPMSRSLASALPAAPGAGAARHGRVVALVVGAGIVSAMQVGKVPAALPELRAALDASLAQASWLLSAFAAIGAALGAGVGMAVDAWGARRMAVAGMLAQGVASLLGAMAGAIGWLLALRVAEGIGFLAVVVSAPSLIVAATGTAPARARALAAWSTFMPLGVAAAMLSAPALEYLGWSGMWRLYGLALLAYACWLAWGTRGLPGMAAARRTTLARLRATLAAPGPRLYAMLFGLYTAAYFSIFGFLPSILAERLHVAPWAAGPLAALVVAACVGGNLGGGALLARGVRRTRLMTAGFVLLALGTAVTMAPGVPGAAAYLACLAASALCGLVPTALLAGAPQHAPQPELAGATMGIIMQGNNTGLLVGPAVAGAIAGAWGWTWVAAWVGLLALAALGLIALLARTPREQTP</sequence>
<feature type="transmembrane region" description="Helical" evidence="7">
    <location>
        <begin position="401"/>
        <end position="420"/>
    </location>
</feature>
<keyword evidence="6 7" id="KW-0472">Membrane</keyword>
<dbReference type="Proteomes" id="UP000002676">
    <property type="component" value="Chromosome"/>
</dbReference>
<evidence type="ECO:0000313" key="10">
    <source>
        <dbReference type="Proteomes" id="UP000002676"/>
    </source>
</evidence>
<feature type="transmembrane region" description="Helical" evidence="7">
    <location>
        <begin position="193"/>
        <end position="214"/>
    </location>
</feature>
<feature type="transmembrane region" description="Helical" evidence="7">
    <location>
        <begin position="67"/>
        <end position="83"/>
    </location>
</feature>
<feature type="transmembrane region" description="Helical" evidence="7">
    <location>
        <begin position="426"/>
        <end position="444"/>
    </location>
</feature>
<evidence type="ECO:0000256" key="2">
    <source>
        <dbReference type="ARBA" id="ARBA00022448"/>
    </source>
</evidence>
<comment type="subcellular location">
    <subcellularLocation>
        <location evidence="1">Cell membrane</location>
        <topology evidence="1">Multi-pass membrane protein</topology>
    </subcellularLocation>
</comment>
<organism evidence="9 10">
    <name type="scientific">Bordetella pertussis (strain Tohama I / ATCC BAA-589 / NCTC 13251)</name>
    <dbReference type="NCBI Taxonomy" id="257313"/>
    <lineage>
        <taxon>Bacteria</taxon>
        <taxon>Pseudomonadati</taxon>
        <taxon>Pseudomonadota</taxon>
        <taxon>Betaproteobacteria</taxon>
        <taxon>Burkholderiales</taxon>
        <taxon>Alcaligenaceae</taxon>
        <taxon>Bordetella</taxon>
    </lineage>
</organism>
<dbReference type="PANTHER" id="PTHR42718">
    <property type="entry name" value="MAJOR FACILITATOR SUPERFAMILY MULTIDRUG TRANSPORTER MFSC"/>
    <property type="match status" value="1"/>
</dbReference>
<feature type="transmembrane region" description="Helical" evidence="7">
    <location>
        <begin position="103"/>
        <end position="125"/>
    </location>
</feature>
<feature type="domain" description="Major facilitator superfamily (MFS) profile" evidence="8">
    <location>
        <begin position="67"/>
        <end position="450"/>
    </location>
</feature>
<evidence type="ECO:0000313" key="9">
    <source>
        <dbReference type="EMBL" id="CAE43212.1"/>
    </source>
</evidence>
<feature type="transmembrane region" description="Helical" evidence="7">
    <location>
        <begin position="226"/>
        <end position="248"/>
    </location>
</feature>
<evidence type="ECO:0000256" key="6">
    <source>
        <dbReference type="ARBA" id="ARBA00023136"/>
    </source>
</evidence>
<evidence type="ECO:0000256" key="3">
    <source>
        <dbReference type="ARBA" id="ARBA00022475"/>
    </source>
</evidence>
<dbReference type="PROSITE" id="PS50850">
    <property type="entry name" value="MFS"/>
    <property type="match status" value="1"/>
</dbReference>
<dbReference type="HOGENOM" id="CLU_001265_63_2_4"/>